<accession>A0A0C5VLX9</accession>
<dbReference type="KEGG" id="gsn:YC6258_03255"/>
<dbReference type="InterPro" id="IPR029044">
    <property type="entry name" value="Nucleotide-diphossugar_trans"/>
</dbReference>
<proteinExistence type="predicted"/>
<reference evidence="2 3" key="1">
    <citation type="submission" date="2014-01" db="EMBL/GenBank/DDBJ databases">
        <title>Full genme sequencing of cellulolytic bacterium Gynuella sunshinyii YC6258T gen. nov., sp. nov.</title>
        <authorList>
            <person name="Khan H."/>
            <person name="Chung E.J."/>
            <person name="Chung Y.R."/>
        </authorList>
    </citation>
    <scope>NUCLEOTIDE SEQUENCE [LARGE SCALE GENOMIC DNA]</scope>
    <source>
        <strain evidence="2 3">YC6258</strain>
    </source>
</reference>
<evidence type="ECO:0000259" key="1">
    <source>
        <dbReference type="Pfam" id="PF00535"/>
    </source>
</evidence>
<dbReference type="OrthoDB" id="5465469at2"/>
<dbReference type="Gene3D" id="3.90.550.10">
    <property type="entry name" value="Spore Coat Polysaccharide Biosynthesis Protein SpsA, Chain A"/>
    <property type="match status" value="1"/>
</dbReference>
<dbReference type="STRING" id="1445510.YC6258_03255"/>
<name>A0A0C5VLX9_9GAMM</name>
<dbReference type="Proteomes" id="UP000032266">
    <property type="component" value="Chromosome"/>
</dbReference>
<dbReference type="Pfam" id="PF00535">
    <property type="entry name" value="Glycos_transf_2"/>
    <property type="match status" value="1"/>
</dbReference>
<dbReference type="HOGENOM" id="CLU_076555_0_1_6"/>
<dbReference type="EMBL" id="CP007142">
    <property type="protein sequence ID" value="AJQ95291.1"/>
    <property type="molecule type" value="Genomic_DNA"/>
</dbReference>
<dbReference type="PATRIC" id="fig|1445510.3.peg.3219"/>
<evidence type="ECO:0000313" key="2">
    <source>
        <dbReference type="EMBL" id="AJQ95291.1"/>
    </source>
</evidence>
<feature type="domain" description="Glycosyltransferase 2-like" evidence="1">
    <location>
        <begin position="49"/>
        <end position="165"/>
    </location>
</feature>
<dbReference type="SUPFAM" id="SSF53448">
    <property type="entry name" value="Nucleotide-diphospho-sugar transferases"/>
    <property type="match status" value="1"/>
</dbReference>
<dbReference type="InterPro" id="IPR001173">
    <property type="entry name" value="Glyco_trans_2-like"/>
</dbReference>
<sequence length="283" mass="32762">MKPKEIPPSLLRALQLKLLSPKKFHLVTENTAASCIVSLTSIESRLNIVHLTIRSLLAQTLQPEKIVLWLNDRLKVKIPNNLNRLIGSRFEIRFSDQNCAHRKLVESLRIYPDKIIVTCDDDQMYPETWLHRLWQDHLDYPCDIIAHEAREISWDKNGRWTPYKDWPWQKPGLSSPQTMAIGFGGVLYPANIFDDEILNQQIYEQVAPRADDLWFKAMSIRNGVTYRRCTNPPPKPLVIVRSQKDSLQKHNVGQDGNLEQWLKICAFYDITPSQLANSNQIAL</sequence>
<keyword evidence="3" id="KW-1185">Reference proteome</keyword>
<evidence type="ECO:0000313" key="3">
    <source>
        <dbReference type="Proteomes" id="UP000032266"/>
    </source>
</evidence>
<organism evidence="2 3">
    <name type="scientific">Gynuella sunshinyii YC6258</name>
    <dbReference type="NCBI Taxonomy" id="1445510"/>
    <lineage>
        <taxon>Bacteria</taxon>
        <taxon>Pseudomonadati</taxon>
        <taxon>Pseudomonadota</taxon>
        <taxon>Gammaproteobacteria</taxon>
        <taxon>Oceanospirillales</taxon>
        <taxon>Saccharospirillaceae</taxon>
        <taxon>Gynuella</taxon>
    </lineage>
</organism>
<dbReference type="RefSeq" id="WP_044617622.1">
    <property type="nucleotide sequence ID" value="NZ_CP007142.1"/>
</dbReference>
<protein>
    <recommendedName>
        <fullName evidence="1">Glycosyltransferase 2-like domain-containing protein</fullName>
    </recommendedName>
</protein>
<dbReference type="AlphaFoldDB" id="A0A0C5VLX9"/>
<gene>
    <name evidence="2" type="ORF">YC6258_03255</name>
</gene>